<dbReference type="GO" id="GO:0008233">
    <property type="term" value="F:peptidase activity"/>
    <property type="evidence" value="ECO:0007669"/>
    <property type="project" value="UniProtKB-KW"/>
</dbReference>
<reference evidence="3 6" key="2">
    <citation type="submission" date="2016-11" db="EMBL/GenBank/DDBJ databases">
        <title>Genomic analysis of Caldithrix abyssi and proposal of a novel bacterial phylum Caldithrichaeota.</title>
        <authorList>
            <person name="Kublanov I."/>
            <person name="Sigalova O."/>
            <person name="Gavrilov S."/>
            <person name="Lebedinsky A."/>
            <person name="Ivanova N."/>
            <person name="Daum C."/>
            <person name="Reddy T."/>
            <person name="Klenk H.P."/>
            <person name="Goker M."/>
            <person name="Reva O."/>
            <person name="Miroshnichenko M."/>
            <person name="Kyprides N."/>
            <person name="Woyke T."/>
            <person name="Gelfand M."/>
        </authorList>
    </citation>
    <scope>NUCLEOTIDE SEQUENCE [LARGE SCALE GENOMIC DNA]</scope>
    <source>
        <strain evidence="3 6">LF13</strain>
    </source>
</reference>
<dbReference type="HOGENOM" id="CLU_072269_0_0_0"/>
<gene>
    <name evidence="3" type="ORF">Cabys_3645</name>
    <name evidence="4" type="ORF">Calab_1460</name>
</gene>
<keyword evidence="5" id="KW-1185">Reference proteome</keyword>
<evidence type="ECO:0000313" key="5">
    <source>
        <dbReference type="Proteomes" id="UP000004671"/>
    </source>
</evidence>
<keyword evidence="3" id="KW-0645">Protease</keyword>
<dbReference type="Pfam" id="PF14550">
    <property type="entry name" value="Peptidase_S78_2"/>
    <property type="match status" value="1"/>
</dbReference>
<evidence type="ECO:0000313" key="6">
    <source>
        <dbReference type="Proteomes" id="UP000183868"/>
    </source>
</evidence>
<dbReference type="PaxDb" id="880073-Calab_1460"/>
<feature type="compositionally biased region" description="Basic and acidic residues" evidence="1">
    <location>
        <begin position="319"/>
        <end position="332"/>
    </location>
</feature>
<dbReference type="eggNOG" id="COG0338">
    <property type="taxonomic scope" value="Bacteria"/>
</dbReference>
<keyword evidence="3" id="KW-0378">Hydrolase</keyword>
<organism evidence="4 5">
    <name type="scientific">Caldithrix abyssi DSM 13497</name>
    <dbReference type="NCBI Taxonomy" id="880073"/>
    <lineage>
        <taxon>Bacteria</taxon>
        <taxon>Pseudomonadati</taxon>
        <taxon>Calditrichota</taxon>
        <taxon>Calditrichia</taxon>
        <taxon>Calditrichales</taxon>
        <taxon>Calditrichaceae</taxon>
        <taxon>Caldithrix</taxon>
    </lineage>
</organism>
<evidence type="ECO:0000313" key="4">
    <source>
        <dbReference type="EMBL" id="EHO41081.1"/>
    </source>
</evidence>
<evidence type="ECO:0000256" key="1">
    <source>
        <dbReference type="SAM" id="MobiDB-lite"/>
    </source>
</evidence>
<evidence type="ECO:0000259" key="2">
    <source>
        <dbReference type="Pfam" id="PF14550"/>
    </source>
</evidence>
<name>H1XPV5_CALAY</name>
<dbReference type="STRING" id="880073.Cabys_3645"/>
<dbReference type="RefSeq" id="WP_006928175.1">
    <property type="nucleotide sequence ID" value="NZ_CM001402.1"/>
</dbReference>
<feature type="domain" description="Phage-like element PBSX protein XkdF" evidence="2">
    <location>
        <begin position="43"/>
        <end position="158"/>
    </location>
</feature>
<dbReference type="Proteomes" id="UP000183868">
    <property type="component" value="Chromosome"/>
</dbReference>
<accession>H1XPV5</accession>
<feature type="region of interest" description="Disordered" evidence="1">
    <location>
        <begin position="296"/>
        <end position="332"/>
    </location>
</feature>
<reference evidence="4 5" key="1">
    <citation type="submission" date="2011-09" db="EMBL/GenBank/DDBJ databases">
        <title>The permanent draft genome of Caldithrix abyssi DSM 13497.</title>
        <authorList>
            <consortium name="US DOE Joint Genome Institute (JGI-PGF)"/>
            <person name="Lucas S."/>
            <person name="Han J."/>
            <person name="Lapidus A."/>
            <person name="Bruce D."/>
            <person name="Goodwin L."/>
            <person name="Pitluck S."/>
            <person name="Peters L."/>
            <person name="Kyrpides N."/>
            <person name="Mavromatis K."/>
            <person name="Ivanova N."/>
            <person name="Mikhailova N."/>
            <person name="Chertkov O."/>
            <person name="Detter J.C."/>
            <person name="Tapia R."/>
            <person name="Han C."/>
            <person name="Land M."/>
            <person name="Hauser L."/>
            <person name="Markowitz V."/>
            <person name="Cheng J.-F."/>
            <person name="Hugenholtz P."/>
            <person name="Woyke T."/>
            <person name="Wu D."/>
            <person name="Spring S."/>
            <person name="Brambilla E."/>
            <person name="Klenk H.-P."/>
            <person name="Eisen J.A."/>
        </authorList>
    </citation>
    <scope>NUCLEOTIDE SEQUENCE [LARGE SCALE GENOMIC DNA]</scope>
    <source>
        <strain evidence="4 5">DSM 13497</strain>
    </source>
</reference>
<dbReference type="Proteomes" id="UP000004671">
    <property type="component" value="Chromosome"/>
</dbReference>
<dbReference type="EMBL" id="CP018099">
    <property type="protein sequence ID" value="APF20391.1"/>
    <property type="molecule type" value="Genomic_DNA"/>
</dbReference>
<evidence type="ECO:0000313" key="3">
    <source>
        <dbReference type="EMBL" id="APF20391.1"/>
    </source>
</evidence>
<dbReference type="KEGG" id="caby:Cabys_3645"/>
<feature type="region of interest" description="Disordered" evidence="1">
    <location>
        <begin position="247"/>
        <end position="269"/>
    </location>
</feature>
<dbReference type="OrthoDB" id="2080376at2"/>
<proteinExistence type="predicted"/>
<dbReference type="EMBL" id="CM001402">
    <property type="protein sequence ID" value="EHO41081.1"/>
    <property type="molecule type" value="Genomic_DNA"/>
</dbReference>
<dbReference type="InterPro" id="IPR027924">
    <property type="entry name" value="XkdF"/>
</dbReference>
<dbReference type="GO" id="GO:0006508">
    <property type="term" value="P:proteolysis"/>
    <property type="evidence" value="ECO:0007669"/>
    <property type="project" value="UniProtKB-KW"/>
</dbReference>
<protein>
    <submittedName>
        <fullName evidence="3">Phage serine protease XkdF</fullName>
    </submittedName>
</protein>
<dbReference type="AlphaFoldDB" id="H1XPV5"/>
<sequence>MPAELKDVQVLFLSLVDKGANNRTIIWKADNKQKPIIEKTVPILKVDAEKRMVYGIVYAPNEEDAHGDFMTAEEIEKAAHNFMKARRTTNIDKQHDYEADEGFVAESWIVRKGDPLFPNEPEGAWGVGIKVENDETWEQIKNGEITGISMGGFGKRIEKSAATDSTAVGRGGSLLRKFFKHLFAPIQKDFNSHFAADQLRQAAWALNDAILEILNDDAIADKQAAIKESINQFLSFLDEGGTIVTTNKNQNSQHQGDEPVQKDQQTQTSMPDLNEQLQKLNETMEKLEGQLTDFQKRLEAVEKTSPGKQSAEGRDDEDPQKVQKDYKGLPIL</sequence>